<keyword evidence="1" id="KW-1133">Transmembrane helix</keyword>
<dbReference type="Proteomes" id="UP000694005">
    <property type="component" value="Chromosome A06"/>
</dbReference>
<reference evidence="2 3" key="1">
    <citation type="submission" date="2021-07" db="EMBL/GenBank/DDBJ databases">
        <authorList>
            <consortium name="Genoscope - CEA"/>
            <person name="William W."/>
        </authorList>
    </citation>
    <scope>NUCLEOTIDE SEQUENCE [LARGE SCALE GENOMIC DNA]</scope>
</reference>
<dbReference type="AlphaFoldDB" id="A0A8D9D6A4"/>
<keyword evidence="1" id="KW-0812">Transmembrane</keyword>
<evidence type="ECO:0000313" key="3">
    <source>
        <dbReference type="Proteomes" id="UP000694005"/>
    </source>
</evidence>
<sequence length="101" mass="11768">MNPRTSMAQHEDIIRRTVTEEQLDSLFIGFGETLLVCFYFVRLRKAERTLIWSLALSCFILLTLKFDGFLLIAELIWRCGKCLDGQKEKMSSDTKQYALQI</sequence>
<protein>
    <submittedName>
        <fullName evidence="2">Uncharacterized protein</fullName>
    </submittedName>
</protein>
<accession>A0A8D9D6A4</accession>
<name>A0A8D9D6A4_BRACM</name>
<dbReference type="EMBL" id="LS974622">
    <property type="protein sequence ID" value="CAG7871445.1"/>
    <property type="molecule type" value="Genomic_DNA"/>
</dbReference>
<gene>
    <name evidence="2" type="ORF">BRAPAZ1V2_A06P36850.2</name>
</gene>
<evidence type="ECO:0000313" key="2">
    <source>
        <dbReference type="EMBL" id="CAG7871445.1"/>
    </source>
</evidence>
<feature type="transmembrane region" description="Helical" evidence="1">
    <location>
        <begin position="25"/>
        <end position="43"/>
    </location>
</feature>
<dbReference type="Gramene" id="A06p36850.2_BraZ1">
    <property type="protein sequence ID" value="A06p36850.2_BraZ1.CDS"/>
    <property type="gene ID" value="A06g36850.2_BraZ1"/>
</dbReference>
<keyword evidence="1" id="KW-0472">Membrane</keyword>
<feature type="transmembrane region" description="Helical" evidence="1">
    <location>
        <begin position="50"/>
        <end position="77"/>
    </location>
</feature>
<proteinExistence type="predicted"/>
<organism evidence="2 3">
    <name type="scientific">Brassica campestris</name>
    <name type="common">Field mustard</name>
    <dbReference type="NCBI Taxonomy" id="3711"/>
    <lineage>
        <taxon>Eukaryota</taxon>
        <taxon>Viridiplantae</taxon>
        <taxon>Streptophyta</taxon>
        <taxon>Embryophyta</taxon>
        <taxon>Tracheophyta</taxon>
        <taxon>Spermatophyta</taxon>
        <taxon>Magnoliopsida</taxon>
        <taxon>eudicotyledons</taxon>
        <taxon>Gunneridae</taxon>
        <taxon>Pentapetalae</taxon>
        <taxon>rosids</taxon>
        <taxon>malvids</taxon>
        <taxon>Brassicales</taxon>
        <taxon>Brassicaceae</taxon>
        <taxon>Brassiceae</taxon>
        <taxon>Brassica</taxon>
    </lineage>
</organism>
<evidence type="ECO:0000256" key="1">
    <source>
        <dbReference type="SAM" id="Phobius"/>
    </source>
</evidence>